<evidence type="ECO:0000313" key="5">
    <source>
        <dbReference type="Proteomes" id="UP001500655"/>
    </source>
</evidence>
<dbReference type="PANTHER" id="PTHR30576">
    <property type="entry name" value="COLANIC BIOSYNTHESIS UDP-GLUCOSE LIPID CARRIER TRANSFERASE"/>
    <property type="match status" value="1"/>
</dbReference>
<feature type="domain" description="Bacterial sugar transferase" evidence="3">
    <location>
        <begin position="7"/>
        <end position="175"/>
    </location>
</feature>
<dbReference type="GO" id="GO:0016740">
    <property type="term" value="F:transferase activity"/>
    <property type="evidence" value="ECO:0007669"/>
    <property type="project" value="UniProtKB-KW"/>
</dbReference>
<dbReference type="InterPro" id="IPR003362">
    <property type="entry name" value="Bact_transf"/>
</dbReference>
<keyword evidence="2" id="KW-0812">Transmembrane</keyword>
<comment type="caution">
    <text evidence="4">The sequence shown here is derived from an EMBL/GenBank/DDBJ whole genome shotgun (WGS) entry which is preliminary data.</text>
</comment>
<organism evidence="4 5">
    <name type="scientific">Luedemannella helvata</name>
    <dbReference type="NCBI Taxonomy" id="349315"/>
    <lineage>
        <taxon>Bacteria</taxon>
        <taxon>Bacillati</taxon>
        <taxon>Actinomycetota</taxon>
        <taxon>Actinomycetes</taxon>
        <taxon>Micromonosporales</taxon>
        <taxon>Micromonosporaceae</taxon>
        <taxon>Luedemannella</taxon>
    </lineage>
</organism>
<gene>
    <name evidence="4" type="ORF">GCM10009681_51250</name>
</gene>
<keyword evidence="4" id="KW-0808">Transferase</keyword>
<sequence length="198" mass="21741">MSGDRGKRAVDVVGAAVVLVAMLPVLALVATTVALTMGRPVLFRQPRVGRSGRVFTIVKFRTMLPGGGADADRLTRVGEFLRRTSLDELPTFWNVLRGHMSLVGPRPLLIQYVDRYTPRQARRHEVRPGITGPAQVAGRNLLAWEEKLDLDVRYVEHRSLGLDLRILARTVGVVLRRHGVSAPGEATAPEFVGSAAHR</sequence>
<accession>A0ABP4XBT5</accession>
<dbReference type="Proteomes" id="UP001500655">
    <property type="component" value="Unassembled WGS sequence"/>
</dbReference>
<evidence type="ECO:0000259" key="3">
    <source>
        <dbReference type="Pfam" id="PF02397"/>
    </source>
</evidence>
<dbReference type="EMBL" id="BAAALS010000035">
    <property type="protein sequence ID" value="GAA1773521.1"/>
    <property type="molecule type" value="Genomic_DNA"/>
</dbReference>
<feature type="transmembrane region" description="Helical" evidence="2">
    <location>
        <begin position="12"/>
        <end position="37"/>
    </location>
</feature>
<reference evidence="5" key="1">
    <citation type="journal article" date="2019" name="Int. J. Syst. Evol. Microbiol.">
        <title>The Global Catalogue of Microorganisms (GCM) 10K type strain sequencing project: providing services to taxonomists for standard genome sequencing and annotation.</title>
        <authorList>
            <consortium name="The Broad Institute Genomics Platform"/>
            <consortium name="The Broad Institute Genome Sequencing Center for Infectious Disease"/>
            <person name="Wu L."/>
            <person name="Ma J."/>
        </authorList>
    </citation>
    <scope>NUCLEOTIDE SEQUENCE [LARGE SCALE GENOMIC DNA]</scope>
    <source>
        <strain evidence="5">JCM 13249</strain>
    </source>
</reference>
<protein>
    <submittedName>
        <fullName evidence="4">Sugar transferase</fullName>
    </submittedName>
</protein>
<evidence type="ECO:0000313" key="4">
    <source>
        <dbReference type="EMBL" id="GAA1773521.1"/>
    </source>
</evidence>
<keyword evidence="5" id="KW-1185">Reference proteome</keyword>
<dbReference type="PANTHER" id="PTHR30576:SF8">
    <property type="entry name" value="UNDECAPRENYL-PHOSPHATE GALACTOSE PHOSPHOTRANSFERASE"/>
    <property type="match status" value="1"/>
</dbReference>
<name>A0ABP4XBT5_9ACTN</name>
<dbReference type="Pfam" id="PF02397">
    <property type="entry name" value="Bac_transf"/>
    <property type="match status" value="1"/>
</dbReference>
<proteinExistence type="inferred from homology"/>
<dbReference type="RefSeq" id="WP_344087310.1">
    <property type="nucleotide sequence ID" value="NZ_BAAALS010000035.1"/>
</dbReference>
<evidence type="ECO:0000256" key="1">
    <source>
        <dbReference type="ARBA" id="ARBA00006464"/>
    </source>
</evidence>
<evidence type="ECO:0000256" key="2">
    <source>
        <dbReference type="SAM" id="Phobius"/>
    </source>
</evidence>
<keyword evidence="2" id="KW-0472">Membrane</keyword>
<comment type="similarity">
    <text evidence="1">Belongs to the bacterial sugar transferase family.</text>
</comment>
<keyword evidence="2" id="KW-1133">Transmembrane helix</keyword>